<sequence length="338" mass="37474">MSVTNPNLQERERNNTTTLSRTARCSEISIFPLSHFLDRFFLVLVLAFLIGSGILVLLVLRDEIIHVALCLSELHLVHALTCVPVQEGLPPEHGRELLAHPPKHLLNGKRVALYGSTTVSETFGEGKTENVSIIRSGYSSLIFEIRRVPIPDPVPPPREWHTWNPEEQKQRTENLLKKYEICQAITVLGLLPDHIEDRINELGPLSVVPLGPVVTSARLSKDKVVRAEDLAIGSGADTVHGAWLQIHKHGTRDEPPAGGLVVVHIDALQLEIRGAGVAARGVDTVLVAHNLPELGSDLVAALATLHVEDFSHLYLKLQRRYWCKNTFHPPTESKITRI</sequence>
<evidence type="ECO:0000313" key="2">
    <source>
        <dbReference type="EMBL" id="OAY64765.1"/>
    </source>
</evidence>
<keyword evidence="1" id="KW-0812">Transmembrane</keyword>
<organism evidence="2 3">
    <name type="scientific">Ananas comosus</name>
    <name type="common">Pineapple</name>
    <name type="synonym">Ananas ananas</name>
    <dbReference type="NCBI Taxonomy" id="4615"/>
    <lineage>
        <taxon>Eukaryota</taxon>
        <taxon>Viridiplantae</taxon>
        <taxon>Streptophyta</taxon>
        <taxon>Embryophyta</taxon>
        <taxon>Tracheophyta</taxon>
        <taxon>Spermatophyta</taxon>
        <taxon>Magnoliopsida</taxon>
        <taxon>Liliopsida</taxon>
        <taxon>Poales</taxon>
        <taxon>Bromeliaceae</taxon>
        <taxon>Bromelioideae</taxon>
        <taxon>Ananas</taxon>
    </lineage>
</organism>
<gene>
    <name evidence="2" type="ORF">ACMD2_20344</name>
</gene>
<name>A0A199UJL2_ANACO</name>
<dbReference type="Proteomes" id="UP000092600">
    <property type="component" value="Unassembled WGS sequence"/>
</dbReference>
<evidence type="ECO:0000313" key="3">
    <source>
        <dbReference type="Proteomes" id="UP000092600"/>
    </source>
</evidence>
<reference evidence="2 3" key="1">
    <citation type="journal article" date="2016" name="DNA Res.">
        <title>The draft genome of MD-2 pineapple using hybrid error correction of long reads.</title>
        <authorList>
            <person name="Redwan R.M."/>
            <person name="Saidin A."/>
            <person name="Kumar S.V."/>
        </authorList>
    </citation>
    <scope>NUCLEOTIDE SEQUENCE [LARGE SCALE GENOMIC DNA]</scope>
    <source>
        <strain evidence="3">cv. MD2</strain>
        <tissue evidence="2">Leaf</tissue>
    </source>
</reference>
<keyword evidence="1" id="KW-0472">Membrane</keyword>
<keyword evidence="1" id="KW-1133">Transmembrane helix</keyword>
<evidence type="ECO:0000256" key="1">
    <source>
        <dbReference type="SAM" id="Phobius"/>
    </source>
</evidence>
<proteinExistence type="predicted"/>
<accession>A0A199UJL2</accession>
<dbReference type="STRING" id="4615.A0A199UJL2"/>
<protein>
    <submittedName>
        <fullName evidence="2">Uncharacterized protein</fullName>
    </submittedName>
</protein>
<dbReference type="EMBL" id="LSRQ01007653">
    <property type="protein sequence ID" value="OAY64765.1"/>
    <property type="molecule type" value="Genomic_DNA"/>
</dbReference>
<comment type="caution">
    <text evidence="2">The sequence shown here is derived from an EMBL/GenBank/DDBJ whole genome shotgun (WGS) entry which is preliminary data.</text>
</comment>
<feature type="transmembrane region" description="Helical" evidence="1">
    <location>
        <begin position="40"/>
        <end position="60"/>
    </location>
</feature>
<dbReference type="AlphaFoldDB" id="A0A199UJL2"/>